<name>A0A1I6XF30_9FLAO</name>
<sequence>MKTVLLWAGISGLFFSTASTSYFNLPKVELTKVNSNFLIKYMENRLQVFHDSIPAYQLGVKVDGKIINPYGGSFTHKPKMEDTVLFTVEHKNTGKVLFKRQFLCIYKSGIEKFTNADTFQNDASFNFILNRDAQRFLTKGVASNFELHADNVIPKNLTFETENLEVVWVNDSTLSIKALEEGKATLLISHEGDFVSKKEFPVKAN</sequence>
<dbReference type="STRING" id="477690.SAMN05216474_0145"/>
<dbReference type="EMBL" id="FPAS01000001">
    <property type="protein sequence ID" value="SFT36767.1"/>
    <property type="molecule type" value="Genomic_DNA"/>
</dbReference>
<evidence type="ECO:0000313" key="1">
    <source>
        <dbReference type="EMBL" id="SFT36767.1"/>
    </source>
</evidence>
<reference evidence="1 2" key="1">
    <citation type="submission" date="2016-10" db="EMBL/GenBank/DDBJ databases">
        <authorList>
            <person name="de Groot N.N."/>
        </authorList>
    </citation>
    <scope>NUCLEOTIDE SEQUENCE [LARGE SCALE GENOMIC DNA]</scope>
    <source>
        <strain evidence="1 2">CGMCC 1.7005</strain>
    </source>
</reference>
<evidence type="ECO:0000313" key="2">
    <source>
        <dbReference type="Proteomes" id="UP000236454"/>
    </source>
</evidence>
<accession>A0A1I6XF30</accession>
<proteinExistence type="predicted"/>
<dbReference type="RefSeq" id="WP_090245203.1">
    <property type="nucleotide sequence ID" value="NZ_FPAS01000001.1"/>
</dbReference>
<organism evidence="1 2">
    <name type="scientific">Lishizhenia tianjinensis</name>
    <dbReference type="NCBI Taxonomy" id="477690"/>
    <lineage>
        <taxon>Bacteria</taxon>
        <taxon>Pseudomonadati</taxon>
        <taxon>Bacteroidota</taxon>
        <taxon>Flavobacteriia</taxon>
        <taxon>Flavobacteriales</taxon>
        <taxon>Crocinitomicaceae</taxon>
        <taxon>Lishizhenia</taxon>
    </lineage>
</organism>
<protein>
    <submittedName>
        <fullName evidence="1">Uncharacterized protein</fullName>
    </submittedName>
</protein>
<gene>
    <name evidence="1" type="ORF">SAMN05216474_0145</name>
</gene>
<dbReference type="AlphaFoldDB" id="A0A1I6XF30"/>
<dbReference type="Proteomes" id="UP000236454">
    <property type="component" value="Unassembled WGS sequence"/>
</dbReference>
<keyword evidence="2" id="KW-1185">Reference proteome</keyword>